<dbReference type="AlphaFoldDB" id="A0A8X6FCI4"/>
<reference evidence="1" key="1">
    <citation type="submission" date="2020-07" db="EMBL/GenBank/DDBJ databases">
        <title>Multicomponent nature underlies the extraordinary mechanical properties of spider dragline silk.</title>
        <authorList>
            <person name="Kono N."/>
            <person name="Nakamura H."/>
            <person name="Mori M."/>
            <person name="Yoshida Y."/>
            <person name="Ohtoshi R."/>
            <person name="Malay A.D."/>
            <person name="Moran D.A.P."/>
            <person name="Tomita M."/>
            <person name="Numata K."/>
            <person name="Arakawa K."/>
        </authorList>
    </citation>
    <scope>NUCLEOTIDE SEQUENCE</scope>
</reference>
<dbReference type="EMBL" id="BMAO01031666">
    <property type="protein sequence ID" value="GFQ76870.1"/>
    <property type="molecule type" value="Genomic_DNA"/>
</dbReference>
<accession>A0A8X6FCI4</accession>
<sequence>MDDTYFDILRKCYVAKDYSRSICLADYLKIIQKNSPFVEKYLFENSRELFLLEFIRLCLKKSTQKCQIVSNMLNRLKNVFHEHQDSIFFVLKEEFSKILVPLCKDSNIILEFFFAFNFHFEDILREKNRTTMDFFLQIALASKQNFCQRHPSGESFVDICIMDSLLEPIEIALCFSNASRWSERHYHHNYRIVSALMCIFNNELLRPLDLGMLSKERFYLLIQLMKIYLYCPWPSTSRIVKLIWRSIPDCLFSFNELNQYFGTIMDSENIKYIFEFFANAVGSESSYCQPRSLKHLSKCTVRSVMEVNGQLCPRNIEEFVPLEVRAYLRLEELKK</sequence>
<comment type="caution">
    <text evidence="1">The sequence shown here is derived from an EMBL/GenBank/DDBJ whole genome shotgun (WGS) entry which is preliminary data.</text>
</comment>
<keyword evidence="2" id="KW-1185">Reference proteome</keyword>
<proteinExistence type="predicted"/>
<protein>
    <submittedName>
        <fullName evidence="1">SOCS box domain-containing protein</fullName>
    </submittedName>
</protein>
<evidence type="ECO:0000313" key="2">
    <source>
        <dbReference type="Proteomes" id="UP000887116"/>
    </source>
</evidence>
<organism evidence="1 2">
    <name type="scientific">Trichonephila clavata</name>
    <name type="common">Joro spider</name>
    <name type="synonym">Nephila clavata</name>
    <dbReference type="NCBI Taxonomy" id="2740835"/>
    <lineage>
        <taxon>Eukaryota</taxon>
        <taxon>Metazoa</taxon>
        <taxon>Ecdysozoa</taxon>
        <taxon>Arthropoda</taxon>
        <taxon>Chelicerata</taxon>
        <taxon>Arachnida</taxon>
        <taxon>Araneae</taxon>
        <taxon>Araneomorphae</taxon>
        <taxon>Entelegynae</taxon>
        <taxon>Araneoidea</taxon>
        <taxon>Nephilidae</taxon>
        <taxon>Trichonephila</taxon>
    </lineage>
</organism>
<gene>
    <name evidence="1" type="primary">AVEN_152741_1</name>
    <name evidence="1" type="ORF">TNCT_182931</name>
</gene>
<evidence type="ECO:0000313" key="1">
    <source>
        <dbReference type="EMBL" id="GFQ76870.1"/>
    </source>
</evidence>
<dbReference type="Proteomes" id="UP000887116">
    <property type="component" value="Unassembled WGS sequence"/>
</dbReference>
<dbReference type="OrthoDB" id="6436268at2759"/>
<name>A0A8X6FCI4_TRICU</name>